<evidence type="ECO:0000256" key="3">
    <source>
        <dbReference type="ARBA" id="ARBA00004236"/>
    </source>
</evidence>
<proteinExistence type="predicted"/>
<dbReference type="InterPro" id="IPR036890">
    <property type="entry name" value="HATPase_C_sf"/>
</dbReference>
<dbReference type="Pfam" id="PF00512">
    <property type="entry name" value="HisKA"/>
    <property type="match status" value="1"/>
</dbReference>
<dbReference type="Gene3D" id="3.30.565.10">
    <property type="entry name" value="Histidine kinase-like ATPase, C-terminal domain"/>
    <property type="match status" value="1"/>
</dbReference>
<dbReference type="CDD" id="cd00082">
    <property type="entry name" value="HisKA"/>
    <property type="match status" value="1"/>
</dbReference>
<organism evidence="16 17">
    <name type="scientific">Actinomadura fulvescens</name>
    <dbReference type="NCBI Taxonomy" id="46160"/>
    <lineage>
        <taxon>Bacteria</taxon>
        <taxon>Bacillati</taxon>
        <taxon>Actinomycetota</taxon>
        <taxon>Actinomycetes</taxon>
        <taxon>Streptosporangiales</taxon>
        <taxon>Thermomonosporaceae</taxon>
        <taxon>Actinomadura</taxon>
    </lineage>
</organism>
<dbReference type="PRINTS" id="PR00344">
    <property type="entry name" value="BCTRLSENSOR"/>
</dbReference>
<gene>
    <name evidence="16" type="ORF">GCM10010411_56900</name>
</gene>
<reference evidence="17" key="1">
    <citation type="journal article" date="2019" name="Int. J. Syst. Evol. Microbiol.">
        <title>The Global Catalogue of Microorganisms (GCM) 10K type strain sequencing project: providing services to taxonomists for standard genome sequencing and annotation.</title>
        <authorList>
            <consortium name="The Broad Institute Genomics Platform"/>
            <consortium name="The Broad Institute Genome Sequencing Center for Infectious Disease"/>
            <person name="Wu L."/>
            <person name="Ma J."/>
        </authorList>
    </citation>
    <scope>NUCLEOTIDE SEQUENCE [LARGE SCALE GENOMIC DNA]</scope>
    <source>
        <strain evidence="17">JCM 6833</strain>
    </source>
</reference>
<keyword evidence="9 13" id="KW-1133">Transmembrane helix</keyword>
<accession>A0ABP6CJX8</accession>
<feature type="domain" description="HAMP" evidence="15">
    <location>
        <begin position="128"/>
        <end position="182"/>
    </location>
</feature>
<feature type="transmembrane region" description="Helical" evidence="13">
    <location>
        <begin position="21"/>
        <end position="43"/>
    </location>
</feature>
<dbReference type="SMART" id="SM00304">
    <property type="entry name" value="HAMP"/>
    <property type="match status" value="1"/>
</dbReference>
<evidence type="ECO:0000256" key="12">
    <source>
        <dbReference type="SAM" id="MobiDB-lite"/>
    </source>
</evidence>
<dbReference type="Proteomes" id="UP001501509">
    <property type="component" value="Unassembled WGS sequence"/>
</dbReference>
<name>A0ABP6CJX8_9ACTN</name>
<comment type="caution">
    <text evidence="16">The sequence shown here is derived from an EMBL/GenBank/DDBJ whole genome shotgun (WGS) entry which is preliminary data.</text>
</comment>
<dbReference type="InterPro" id="IPR036097">
    <property type="entry name" value="HisK_dim/P_sf"/>
</dbReference>
<dbReference type="EMBL" id="BAAATD010000008">
    <property type="protein sequence ID" value="GAA2614581.1"/>
    <property type="molecule type" value="Genomic_DNA"/>
</dbReference>
<dbReference type="PROSITE" id="PS50109">
    <property type="entry name" value="HIS_KIN"/>
    <property type="match status" value="1"/>
</dbReference>
<dbReference type="EC" id="2.7.13.3" evidence="4"/>
<dbReference type="InterPro" id="IPR004358">
    <property type="entry name" value="Sig_transdc_His_kin-like_C"/>
</dbReference>
<feature type="region of interest" description="Disordered" evidence="12">
    <location>
        <begin position="405"/>
        <end position="428"/>
    </location>
</feature>
<evidence type="ECO:0000313" key="17">
    <source>
        <dbReference type="Proteomes" id="UP001501509"/>
    </source>
</evidence>
<dbReference type="SUPFAM" id="SSF158472">
    <property type="entry name" value="HAMP domain-like"/>
    <property type="match status" value="1"/>
</dbReference>
<evidence type="ECO:0000313" key="16">
    <source>
        <dbReference type="EMBL" id="GAA2614581.1"/>
    </source>
</evidence>
<dbReference type="Pfam" id="PF02518">
    <property type="entry name" value="HATPase_c"/>
    <property type="match status" value="1"/>
</dbReference>
<dbReference type="InterPro" id="IPR050428">
    <property type="entry name" value="TCS_sensor_his_kinase"/>
</dbReference>
<evidence type="ECO:0000256" key="4">
    <source>
        <dbReference type="ARBA" id="ARBA00012438"/>
    </source>
</evidence>
<dbReference type="PANTHER" id="PTHR45436">
    <property type="entry name" value="SENSOR HISTIDINE KINASE YKOH"/>
    <property type="match status" value="1"/>
</dbReference>
<evidence type="ECO:0000256" key="6">
    <source>
        <dbReference type="ARBA" id="ARBA00022679"/>
    </source>
</evidence>
<evidence type="ECO:0000256" key="7">
    <source>
        <dbReference type="ARBA" id="ARBA00022692"/>
    </source>
</evidence>
<dbReference type="CDD" id="cd06225">
    <property type="entry name" value="HAMP"/>
    <property type="match status" value="1"/>
</dbReference>
<evidence type="ECO:0000259" key="14">
    <source>
        <dbReference type="PROSITE" id="PS50109"/>
    </source>
</evidence>
<dbReference type="InterPro" id="IPR003661">
    <property type="entry name" value="HisK_dim/P_dom"/>
</dbReference>
<protein>
    <recommendedName>
        <fullName evidence="4">histidine kinase</fullName>
        <ecNumber evidence="4">2.7.13.3</ecNumber>
    </recommendedName>
</protein>
<evidence type="ECO:0000256" key="9">
    <source>
        <dbReference type="ARBA" id="ARBA00022989"/>
    </source>
</evidence>
<comment type="catalytic activity">
    <reaction evidence="1">
        <text>ATP + protein L-histidine = ADP + protein N-phospho-L-histidine.</text>
        <dbReference type="EC" id="2.7.13.3"/>
    </reaction>
</comment>
<keyword evidence="8 16" id="KW-0418">Kinase</keyword>
<dbReference type="PANTHER" id="PTHR45436:SF15">
    <property type="entry name" value="SENSOR HISTIDINE KINASE CUSS"/>
    <property type="match status" value="1"/>
</dbReference>
<keyword evidence="7 13" id="KW-0812">Transmembrane</keyword>
<keyword evidence="5" id="KW-0597">Phosphoprotein</keyword>
<dbReference type="GO" id="GO:0016301">
    <property type="term" value="F:kinase activity"/>
    <property type="evidence" value="ECO:0007669"/>
    <property type="project" value="UniProtKB-KW"/>
</dbReference>
<evidence type="ECO:0000256" key="5">
    <source>
        <dbReference type="ARBA" id="ARBA00022553"/>
    </source>
</evidence>
<dbReference type="InterPro" id="IPR005467">
    <property type="entry name" value="His_kinase_dom"/>
</dbReference>
<feature type="domain" description="Histidine kinase" evidence="14">
    <location>
        <begin position="190"/>
        <end position="403"/>
    </location>
</feature>
<keyword evidence="17" id="KW-1185">Reference proteome</keyword>
<dbReference type="RefSeq" id="WP_344545520.1">
    <property type="nucleotide sequence ID" value="NZ_BAAATD010000008.1"/>
</dbReference>
<evidence type="ECO:0000256" key="1">
    <source>
        <dbReference type="ARBA" id="ARBA00000085"/>
    </source>
</evidence>
<dbReference type="PROSITE" id="PS50885">
    <property type="entry name" value="HAMP"/>
    <property type="match status" value="1"/>
</dbReference>
<dbReference type="Gene3D" id="1.10.287.130">
    <property type="match status" value="1"/>
</dbReference>
<feature type="transmembrane region" description="Helical" evidence="13">
    <location>
        <begin position="104"/>
        <end position="127"/>
    </location>
</feature>
<dbReference type="SMART" id="SM00387">
    <property type="entry name" value="HATPase_c"/>
    <property type="match status" value="1"/>
</dbReference>
<dbReference type="InterPro" id="IPR003594">
    <property type="entry name" value="HATPase_dom"/>
</dbReference>
<dbReference type="Pfam" id="PF00672">
    <property type="entry name" value="HAMP"/>
    <property type="match status" value="1"/>
</dbReference>
<keyword evidence="10" id="KW-0902">Two-component regulatory system</keyword>
<evidence type="ECO:0000256" key="2">
    <source>
        <dbReference type="ARBA" id="ARBA00004141"/>
    </source>
</evidence>
<dbReference type="SUPFAM" id="SSF47384">
    <property type="entry name" value="Homodimeric domain of signal transducing histidine kinase"/>
    <property type="match status" value="1"/>
</dbReference>
<sequence length="428" mass="45709">MTMSTGTLTERFRLTVRVRLTLVYGGLFLVGGIVLLGLTYLLVDASLRPDGPMRTVSGGLELDLERGGRETISEIEKAPGDSVSKAHLIKEVKGDTQRETLNALLTQGGIALGVVGAAALGLGWFFADRALSPMHKITETARRVARSHDLGERIAYDGPRDDVKELADTFDTMLERLARAFDGQRRFVANASHELRTPLAINRTLVDVAVRRPDATDDVKRLGESLLVVNGRHERLIDGLLTLAGTENTVVDTSPLDLAFVAGHVLDQAAAGAAEQGVTAHRHLGPAPTEGDPILLERLVQNLVENAVRHNHEGGELWVSTGHAGGRVELTVANTGPVVPPYEVETIFEPFRRLGNDRVRSDRGTGLGLSIVRATAGAHGGTVKAASRPAGGLILTVSLPARSVQNVRRRPQSSGTLNPGRGGVRTAD</sequence>
<dbReference type="SUPFAM" id="SSF55874">
    <property type="entry name" value="ATPase domain of HSP90 chaperone/DNA topoisomerase II/histidine kinase"/>
    <property type="match status" value="1"/>
</dbReference>
<evidence type="ECO:0000259" key="15">
    <source>
        <dbReference type="PROSITE" id="PS50885"/>
    </source>
</evidence>
<comment type="subcellular location">
    <subcellularLocation>
        <location evidence="3">Cell membrane</location>
    </subcellularLocation>
    <subcellularLocation>
        <location evidence="2">Membrane</location>
        <topology evidence="2">Multi-pass membrane protein</topology>
    </subcellularLocation>
</comment>
<evidence type="ECO:0000256" key="13">
    <source>
        <dbReference type="SAM" id="Phobius"/>
    </source>
</evidence>
<keyword evidence="11 13" id="KW-0472">Membrane</keyword>
<evidence type="ECO:0000256" key="10">
    <source>
        <dbReference type="ARBA" id="ARBA00023012"/>
    </source>
</evidence>
<dbReference type="SMART" id="SM00388">
    <property type="entry name" value="HisKA"/>
    <property type="match status" value="1"/>
</dbReference>
<dbReference type="CDD" id="cd00075">
    <property type="entry name" value="HATPase"/>
    <property type="match status" value="1"/>
</dbReference>
<dbReference type="InterPro" id="IPR003660">
    <property type="entry name" value="HAMP_dom"/>
</dbReference>
<evidence type="ECO:0000256" key="8">
    <source>
        <dbReference type="ARBA" id="ARBA00022777"/>
    </source>
</evidence>
<keyword evidence="6" id="KW-0808">Transferase</keyword>
<dbReference type="Gene3D" id="6.10.340.10">
    <property type="match status" value="1"/>
</dbReference>
<evidence type="ECO:0000256" key="11">
    <source>
        <dbReference type="ARBA" id="ARBA00023136"/>
    </source>
</evidence>